<dbReference type="AlphaFoldDB" id="A0AAD7CFW7"/>
<proteinExistence type="predicted"/>
<reference evidence="2" key="1">
    <citation type="submission" date="2023-03" db="EMBL/GenBank/DDBJ databases">
        <title>Massive genome expansion in bonnet fungi (Mycena s.s.) driven by repeated elements and novel gene families across ecological guilds.</title>
        <authorList>
            <consortium name="Lawrence Berkeley National Laboratory"/>
            <person name="Harder C.B."/>
            <person name="Miyauchi S."/>
            <person name="Viragh M."/>
            <person name="Kuo A."/>
            <person name="Thoen E."/>
            <person name="Andreopoulos B."/>
            <person name="Lu D."/>
            <person name="Skrede I."/>
            <person name="Drula E."/>
            <person name="Henrissat B."/>
            <person name="Morin E."/>
            <person name="Kohler A."/>
            <person name="Barry K."/>
            <person name="LaButti K."/>
            <person name="Morin E."/>
            <person name="Salamov A."/>
            <person name="Lipzen A."/>
            <person name="Mereny Z."/>
            <person name="Hegedus B."/>
            <person name="Baldrian P."/>
            <person name="Stursova M."/>
            <person name="Weitz H."/>
            <person name="Taylor A."/>
            <person name="Grigoriev I.V."/>
            <person name="Nagy L.G."/>
            <person name="Martin F."/>
            <person name="Kauserud H."/>
        </authorList>
    </citation>
    <scope>NUCLEOTIDE SEQUENCE</scope>
    <source>
        <strain evidence="2">9284</strain>
    </source>
</reference>
<feature type="transmembrane region" description="Helical" evidence="1">
    <location>
        <begin position="85"/>
        <end position="104"/>
    </location>
</feature>
<feature type="transmembrane region" description="Helical" evidence="1">
    <location>
        <begin position="150"/>
        <end position="170"/>
    </location>
</feature>
<keyword evidence="1" id="KW-0472">Membrane</keyword>
<feature type="transmembrane region" description="Helical" evidence="1">
    <location>
        <begin position="182"/>
        <end position="208"/>
    </location>
</feature>
<dbReference type="EMBL" id="JARKIF010000002">
    <property type="protein sequence ID" value="KAJ7647412.1"/>
    <property type="molecule type" value="Genomic_DNA"/>
</dbReference>
<feature type="transmembrane region" description="Helical" evidence="1">
    <location>
        <begin position="20"/>
        <end position="39"/>
    </location>
</feature>
<evidence type="ECO:0000256" key="1">
    <source>
        <dbReference type="SAM" id="Phobius"/>
    </source>
</evidence>
<feature type="transmembrane region" description="Helical" evidence="1">
    <location>
        <begin position="51"/>
        <end position="73"/>
    </location>
</feature>
<organism evidence="2 3">
    <name type="scientific">Roridomyces roridus</name>
    <dbReference type="NCBI Taxonomy" id="1738132"/>
    <lineage>
        <taxon>Eukaryota</taxon>
        <taxon>Fungi</taxon>
        <taxon>Dikarya</taxon>
        <taxon>Basidiomycota</taxon>
        <taxon>Agaricomycotina</taxon>
        <taxon>Agaricomycetes</taxon>
        <taxon>Agaricomycetidae</taxon>
        <taxon>Agaricales</taxon>
        <taxon>Marasmiineae</taxon>
        <taxon>Mycenaceae</taxon>
        <taxon>Roridomyces</taxon>
    </lineage>
</organism>
<dbReference type="Proteomes" id="UP001221142">
    <property type="component" value="Unassembled WGS sequence"/>
</dbReference>
<comment type="caution">
    <text evidence="2">The sequence shown here is derived from an EMBL/GenBank/DDBJ whole genome shotgun (WGS) entry which is preliminary data.</text>
</comment>
<gene>
    <name evidence="2" type="ORF">FB45DRAFT_733343</name>
</gene>
<sequence length="265" mass="28246">MLHLIGRGLALLGTPVHITVFPYVWGTTFHAARISYVFISNGRGQTQLSWGAHLFGYLLMCWGGSLGAHLMLSLPPPQLYALGPWINYSTVHLLFTLLFHYFPLPDPSLTNTILFPLDGLLRANSVLHTLSLLSLPSVSPLLAASPLAHFILGAVASAGGGLLGGTLNLWTPNWQFSTPPPLRTGVWGVWSTLDIWAGGIVALTYGALTGHPALAPLRASLVSEKALVLTVSDARASAAALMIFFFGLRVAATLAPAPPKKVKTQ</sequence>
<keyword evidence="1" id="KW-1133">Transmembrane helix</keyword>
<evidence type="ECO:0000313" key="3">
    <source>
        <dbReference type="Proteomes" id="UP001221142"/>
    </source>
</evidence>
<protein>
    <submittedName>
        <fullName evidence="2">Uncharacterized protein</fullName>
    </submittedName>
</protein>
<name>A0AAD7CFW7_9AGAR</name>
<keyword evidence="3" id="KW-1185">Reference proteome</keyword>
<evidence type="ECO:0000313" key="2">
    <source>
        <dbReference type="EMBL" id="KAJ7647412.1"/>
    </source>
</evidence>
<keyword evidence="1" id="KW-0812">Transmembrane</keyword>
<accession>A0AAD7CFW7</accession>